<dbReference type="GO" id="GO:0005634">
    <property type="term" value="C:nucleus"/>
    <property type="evidence" value="ECO:0007669"/>
    <property type="project" value="UniProtKB-SubCell"/>
</dbReference>
<dbReference type="GO" id="GO:0006355">
    <property type="term" value="P:regulation of DNA-templated transcription"/>
    <property type="evidence" value="ECO:0007669"/>
    <property type="project" value="InterPro"/>
</dbReference>
<reference evidence="12" key="1">
    <citation type="submission" date="2025-08" db="UniProtKB">
        <authorList>
            <consortium name="RefSeq"/>
        </authorList>
    </citation>
    <scope>IDENTIFICATION</scope>
    <source>
        <tissue evidence="12">Young leaves</tissue>
    </source>
</reference>
<dbReference type="InterPro" id="IPR010525">
    <property type="entry name" value="ARF_dom"/>
</dbReference>
<keyword evidence="4 9" id="KW-0805">Transcription regulation</keyword>
<dbReference type="PANTHER" id="PTHR31384:SF94">
    <property type="entry name" value="AUXIN RESPONSE FACTOR 17"/>
    <property type="match status" value="1"/>
</dbReference>
<dbReference type="GO" id="GO:0003677">
    <property type="term" value="F:DNA binding"/>
    <property type="evidence" value="ECO:0007669"/>
    <property type="project" value="UniProtKB-KW"/>
</dbReference>
<dbReference type="SUPFAM" id="SSF101936">
    <property type="entry name" value="DNA-binding pseudobarrel domain"/>
    <property type="match status" value="1"/>
</dbReference>
<keyword evidence="5 9" id="KW-0238">DNA-binding</keyword>
<feature type="domain" description="TF-B3" evidence="10">
    <location>
        <begin position="116"/>
        <end position="218"/>
    </location>
</feature>
<dbReference type="PANTHER" id="PTHR31384">
    <property type="entry name" value="AUXIN RESPONSE FACTOR 4-RELATED"/>
    <property type="match status" value="1"/>
</dbReference>
<dbReference type="Pfam" id="PF02362">
    <property type="entry name" value="B3"/>
    <property type="match status" value="1"/>
</dbReference>
<proteinExistence type="inferred from homology"/>
<evidence type="ECO:0000256" key="3">
    <source>
        <dbReference type="ARBA" id="ARBA00007853"/>
    </source>
</evidence>
<dbReference type="GeneID" id="120103762"/>
<keyword evidence="6 9" id="KW-0804">Transcription</keyword>
<dbReference type="InterPro" id="IPR044835">
    <property type="entry name" value="ARF_plant"/>
</dbReference>
<keyword evidence="8 9" id="KW-0927">Auxin signaling pathway</keyword>
<dbReference type="AlphaFoldDB" id="A0A8B8ZXP3"/>
<evidence type="ECO:0000256" key="2">
    <source>
        <dbReference type="ARBA" id="ARBA00004123"/>
    </source>
</evidence>
<dbReference type="SMART" id="SM01019">
    <property type="entry name" value="B3"/>
    <property type="match status" value="1"/>
</dbReference>
<evidence type="ECO:0000256" key="5">
    <source>
        <dbReference type="ARBA" id="ARBA00023125"/>
    </source>
</evidence>
<evidence type="ECO:0000259" key="10">
    <source>
        <dbReference type="PROSITE" id="PS50863"/>
    </source>
</evidence>
<gene>
    <name evidence="12" type="primary">LOC120103762</name>
</gene>
<dbReference type="OrthoDB" id="1414159at2759"/>
<dbReference type="Gene3D" id="2.30.30.1040">
    <property type="match status" value="1"/>
</dbReference>
<comment type="function">
    <text evidence="1 9">Auxin response factors (ARFs) are transcriptional factors that bind specifically to the DNA sequence 5'-TGTCTC-3' found in the auxin-responsive promoter elements (AuxREs).</text>
</comment>
<evidence type="ECO:0000313" key="12">
    <source>
        <dbReference type="RefSeq" id="XP_038976084.1"/>
    </source>
</evidence>
<accession>A0A8B8ZXP3</accession>
<evidence type="ECO:0000256" key="4">
    <source>
        <dbReference type="ARBA" id="ARBA00023015"/>
    </source>
</evidence>
<protein>
    <recommendedName>
        <fullName evidence="9">Auxin response factor</fullName>
    </recommendedName>
</protein>
<organism evidence="11 12">
    <name type="scientific">Phoenix dactylifera</name>
    <name type="common">Date palm</name>
    <dbReference type="NCBI Taxonomy" id="42345"/>
    <lineage>
        <taxon>Eukaryota</taxon>
        <taxon>Viridiplantae</taxon>
        <taxon>Streptophyta</taxon>
        <taxon>Embryophyta</taxon>
        <taxon>Tracheophyta</taxon>
        <taxon>Spermatophyta</taxon>
        <taxon>Magnoliopsida</taxon>
        <taxon>Liliopsida</taxon>
        <taxon>Arecaceae</taxon>
        <taxon>Coryphoideae</taxon>
        <taxon>Phoeniceae</taxon>
        <taxon>Phoenix</taxon>
    </lineage>
</organism>
<evidence type="ECO:0000256" key="6">
    <source>
        <dbReference type="ARBA" id="ARBA00023163"/>
    </source>
</evidence>
<keyword evidence="7 9" id="KW-0539">Nucleus</keyword>
<dbReference type="KEGG" id="pda:120103762"/>
<evidence type="ECO:0000256" key="1">
    <source>
        <dbReference type="ARBA" id="ARBA00003182"/>
    </source>
</evidence>
<evidence type="ECO:0000256" key="9">
    <source>
        <dbReference type="RuleBase" id="RU004561"/>
    </source>
</evidence>
<dbReference type="RefSeq" id="XP_038976084.1">
    <property type="nucleotide sequence ID" value="XM_039120156.1"/>
</dbReference>
<comment type="subcellular location">
    <subcellularLocation>
        <location evidence="2 9">Nucleus</location>
    </subcellularLocation>
</comment>
<dbReference type="Pfam" id="PF06507">
    <property type="entry name" value="ARF_AD"/>
    <property type="match status" value="1"/>
</dbReference>
<dbReference type="Proteomes" id="UP000228380">
    <property type="component" value="Unplaced"/>
</dbReference>
<dbReference type="InterPro" id="IPR003340">
    <property type="entry name" value="B3_DNA-bd"/>
</dbReference>
<dbReference type="InterPro" id="IPR015300">
    <property type="entry name" value="DNA-bd_pseudobarrel_sf"/>
</dbReference>
<dbReference type="GO" id="GO:0009734">
    <property type="term" value="P:auxin-activated signaling pathway"/>
    <property type="evidence" value="ECO:0007669"/>
    <property type="project" value="UniProtKB-KW"/>
</dbReference>
<sequence length="580" mass="62832">MAQAAAAKELRLVDPHVWKACAGTAAKIPSVGSRVYYFPQGHAEQSSSTPDFSAVPCRRPFVLCSVSAVRFLANPDSDEVFAQIDLDPRFLPPAAAPPPADIVDGGSGGGGGVVSFAKILTPSDANNGGGFSVPRFCADSIFPGLDFKADPPVQTISVRDVHGARWDFRHIYRGTPRRHLLTTGWSKFVNCKKLVAGDSVVFIKNQAGELFVGVRRNGRSCGSLDYLPYSPPAGAGVKLEESLGSGEGFSRNVRGRVPASSVVDAVRLVEMNCPFEVLYYPRSGSPDFVVAEEVVESAMRVYWTAGMRVKMSVDTEDMSRMTWFQGTVSSAALKDVGPWPGSPWRMLQVTWDEPEVLQNVRSVNPWQVELVSAPPQIQTPYPLMKKLRGPQSQDFSDVGEGSMLFPVTGFKSKSMGNLSPLINNNTFPAGMQGARHDQICVPTLFNFIPLNGQQTLSENLYGAKMQQKLNNVSTNSNVGSTLISEGSSPLSNGSILDCGTDLLKTVACNPTRKTRGGSFQLFGQIIQTEQPVDVAADKEYRETTGGVLPHDFSLSYQHKQLLDGLDVQRQRVSALEACSM</sequence>
<evidence type="ECO:0000313" key="11">
    <source>
        <dbReference type="Proteomes" id="UP000228380"/>
    </source>
</evidence>
<name>A0A8B8ZXP3_PHODC</name>
<evidence type="ECO:0000256" key="8">
    <source>
        <dbReference type="ARBA" id="ARBA00023294"/>
    </source>
</evidence>
<dbReference type="Gene3D" id="2.40.330.10">
    <property type="entry name" value="DNA-binding pseudobarrel domain"/>
    <property type="match status" value="1"/>
</dbReference>
<dbReference type="FunFam" id="2.40.330.10:FF:000001">
    <property type="entry name" value="Auxin response factor"/>
    <property type="match status" value="1"/>
</dbReference>
<evidence type="ECO:0000256" key="7">
    <source>
        <dbReference type="ARBA" id="ARBA00023242"/>
    </source>
</evidence>
<comment type="similarity">
    <text evidence="3 9">Belongs to the ARF family.</text>
</comment>
<dbReference type="CDD" id="cd10017">
    <property type="entry name" value="B3_DNA"/>
    <property type="match status" value="1"/>
</dbReference>
<keyword evidence="11" id="KW-1185">Reference proteome</keyword>
<comment type="subunit">
    <text evidence="9">Homodimers and heterodimers.</text>
</comment>
<dbReference type="PROSITE" id="PS50863">
    <property type="entry name" value="B3"/>
    <property type="match status" value="1"/>
</dbReference>